<comment type="caution">
    <text evidence="2">The sequence shown here is derived from an EMBL/GenBank/DDBJ whole genome shotgun (WGS) entry which is preliminary data.</text>
</comment>
<reference evidence="2 3" key="1">
    <citation type="journal article" date="2019" name="Nat. Plants">
        <title>Genome sequencing of Musa balbisiana reveals subgenome evolution and function divergence in polyploid bananas.</title>
        <authorList>
            <person name="Yao X."/>
        </authorList>
    </citation>
    <scope>NUCLEOTIDE SEQUENCE [LARGE SCALE GENOMIC DNA]</scope>
    <source>
        <strain evidence="3">cv. DH-PKW</strain>
        <tissue evidence="2">Leaves</tissue>
    </source>
</reference>
<organism evidence="2 3">
    <name type="scientific">Musa balbisiana</name>
    <name type="common">Banana</name>
    <dbReference type="NCBI Taxonomy" id="52838"/>
    <lineage>
        <taxon>Eukaryota</taxon>
        <taxon>Viridiplantae</taxon>
        <taxon>Streptophyta</taxon>
        <taxon>Embryophyta</taxon>
        <taxon>Tracheophyta</taxon>
        <taxon>Spermatophyta</taxon>
        <taxon>Magnoliopsida</taxon>
        <taxon>Liliopsida</taxon>
        <taxon>Zingiberales</taxon>
        <taxon>Musaceae</taxon>
        <taxon>Musa</taxon>
    </lineage>
</organism>
<keyword evidence="1" id="KW-0812">Transmembrane</keyword>
<keyword evidence="1" id="KW-0472">Membrane</keyword>
<dbReference type="EMBL" id="PYDT01000003">
    <property type="protein sequence ID" value="THU65682.1"/>
    <property type="molecule type" value="Genomic_DNA"/>
</dbReference>
<keyword evidence="3" id="KW-1185">Reference proteome</keyword>
<keyword evidence="1" id="KW-1133">Transmembrane helix</keyword>
<accession>A0A4S8JU22</accession>
<feature type="transmembrane region" description="Helical" evidence="1">
    <location>
        <begin position="29"/>
        <end position="52"/>
    </location>
</feature>
<evidence type="ECO:0000313" key="2">
    <source>
        <dbReference type="EMBL" id="THU65682.1"/>
    </source>
</evidence>
<sequence>MASIFCNDKLKISSTVTGFSFALQIPVEILTFLPSFIAAAIFLTVVIVLAALELAPSLFLPLIMADATPSIAICPAVLPNSSSMAARESILEPIFSDPIAASLRNTSNSLSRFEQVMRSTTSHFDPSLSSNSSNRRNSFITTSSSTDNILRHHGVKSFELSSNWTKLFKPPLLSTAVHHLFYDLARN</sequence>
<dbReference type="Proteomes" id="UP000317650">
    <property type="component" value="Chromosome 5"/>
</dbReference>
<gene>
    <name evidence="2" type="ORF">C4D60_Mb05t06210</name>
</gene>
<protein>
    <submittedName>
        <fullName evidence="2">Uncharacterized protein</fullName>
    </submittedName>
</protein>
<name>A0A4S8JU22_MUSBA</name>
<proteinExistence type="predicted"/>
<dbReference type="AlphaFoldDB" id="A0A4S8JU22"/>
<evidence type="ECO:0000256" key="1">
    <source>
        <dbReference type="SAM" id="Phobius"/>
    </source>
</evidence>
<evidence type="ECO:0000313" key="3">
    <source>
        <dbReference type="Proteomes" id="UP000317650"/>
    </source>
</evidence>